<accession>A0A382SQS4</accession>
<protein>
    <submittedName>
        <fullName evidence="2">Uncharacterized protein</fullName>
    </submittedName>
</protein>
<proteinExistence type="predicted"/>
<gene>
    <name evidence="2" type="ORF">METZ01_LOCUS364411</name>
</gene>
<name>A0A382SQS4_9ZZZZ</name>
<dbReference type="EMBL" id="UINC01130470">
    <property type="protein sequence ID" value="SVD11557.1"/>
    <property type="molecule type" value="Genomic_DNA"/>
</dbReference>
<evidence type="ECO:0000313" key="2">
    <source>
        <dbReference type="EMBL" id="SVD11557.1"/>
    </source>
</evidence>
<evidence type="ECO:0000256" key="1">
    <source>
        <dbReference type="SAM" id="MobiDB-lite"/>
    </source>
</evidence>
<sequence length="83" mass="8921">MVSAPPKPNDSTGDRHGPNIPPKRGYSQRGGRPGLNADFMAVCDAVGEARKGNGQTMTDVAGRFGVSRAWLHKWVYPALQEAD</sequence>
<organism evidence="2">
    <name type="scientific">marine metagenome</name>
    <dbReference type="NCBI Taxonomy" id="408172"/>
    <lineage>
        <taxon>unclassified sequences</taxon>
        <taxon>metagenomes</taxon>
        <taxon>ecological metagenomes</taxon>
    </lineage>
</organism>
<reference evidence="2" key="1">
    <citation type="submission" date="2018-05" db="EMBL/GenBank/DDBJ databases">
        <authorList>
            <person name="Lanie J.A."/>
            <person name="Ng W.-L."/>
            <person name="Kazmierczak K.M."/>
            <person name="Andrzejewski T.M."/>
            <person name="Davidsen T.M."/>
            <person name="Wayne K.J."/>
            <person name="Tettelin H."/>
            <person name="Glass J.I."/>
            <person name="Rusch D."/>
            <person name="Podicherti R."/>
            <person name="Tsui H.-C.T."/>
            <person name="Winkler M.E."/>
        </authorList>
    </citation>
    <scope>NUCLEOTIDE SEQUENCE</scope>
</reference>
<feature type="region of interest" description="Disordered" evidence="1">
    <location>
        <begin position="1"/>
        <end position="33"/>
    </location>
</feature>
<dbReference type="AlphaFoldDB" id="A0A382SQS4"/>